<dbReference type="Gene3D" id="1.20.5.1230">
    <property type="entry name" value="Apolipoprotein A-I"/>
    <property type="match status" value="1"/>
</dbReference>
<keyword evidence="3" id="KW-1185">Reference proteome</keyword>
<reference evidence="3" key="1">
    <citation type="journal article" date="2019" name="Int. J. Syst. Evol. Microbiol.">
        <title>The Global Catalogue of Microorganisms (GCM) 10K type strain sequencing project: providing services to taxonomists for standard genome sequencing and annotation.</title>
        <authorList>
            <consortium name="The Broad Institute Genomics Platform"/>
            <consortium name="The Broad Institute Genome Sequencing Center for Infectious Disease"/>
            <person name="Wu L."/>
            <person name="Ma J."/>
        </authorList>
    </citation>
    <scope>NUCLEOTIDE SEQUENCE [LARGE SCALE GENOMIC DNA]</scope>
    <source>
        <strain evidence="3">JCM 12774</strain>
    </source>
</reference>
<proteinExistence type="predicted"/>
<accession>A0ABP3HRR2</accession>
<evidence type="ECO:0000313" key="3">
    <source>
        <dbReference type="Proteomes" id="UP001500340"/>
    </source>
</evidence>
<evidence type="ECO:0000256" key="1">
    <source>
        <dbReference type="SAM" id="Coils"/>
    </source>
</evidence>
<sequence>MSELKDNQLILLDNLIYLDDVANRNNKKVEDIVDHLLKGGLDKSRTEKDGIVSYPGQMTREEWVTVLEAIKKDPQLMNLTLKHGQVGNVYDKKGNIIVDQRGKPLEVGARMATFVDSDKNATVVFRGTAGDFEWYDNGTGGYLSDTDMQKQALKYIESLPYNNITVTGHSKGGNKAQYVGILSDKVDRVLSLDGQGFSKEFVDKYQDLIDKNGHKIISISAEGDYVNCLLIPVAGKFIYIDTEYQKDFLRNHSPGIVLDGNGQLRDDAEQGAIPKLINDLTIYLNAHMQEPDRSYAMDGLLALLQNGDEGFQKVSQDQTNQSIKIALPYVGDYLLEKAAQGGKDFGKLLAATLGMAVLPGEYMDDFMRYLKINADNFGYLRQLKAEIGAILGPIIREKLQAFVSDLAAKIENKAKEIAASISEFAGKIKDGWDAMVQMINNFMSDLKNAGMAALEKINQFKDRMFQGIKDFGNWVAEGTKKAAGAVKNAWNSSVDTVKGWFGVVKEKTTNAIHGLKDGIKRTVDLTRSTWNKVVDASVTKAKEIGNWLVTKLDQARDKMKELGSKISATFNAFVDKVKEGWDRLKSSMKALAEKAKSTAVEVYESIARFAQTLSQTVKSFCDKLVSTYKRVMEGIKKSWNTLVDKVTNLYSNLKNTISLKVNEYKEKITTMVTLAKGKVADLGKQVYKGVKQFTGKVVKGLSKISGGLLMVSVDRLNDLQTKFKRMDDQIVSTTGRIMTDAERIVSDISRTYSESNVQSQIRQLQRAIDDVRNRSRRLAIEMQRKTHSITIARDQYLKVEQLVRSEIRGLN</sequence>
<dbReference type="InterPro" id="IPR024499">
    <property type="entry name" value="Mbeg1-like"/>
</dbReference>
<dbReference type="InterPro" id="IPR029058">
    <property type="entry name" value="AB_hydrolase_fold"/>
</dbReference>
<dbReference type="SUPFAM" id="SSF53474">
    <property type="entry name" value="alpha/beta-Hydrolases"/>
    <property type="match status" value="1"/>
</dbReference>
<dbReference type="EMBL" id="BAAACX010000005">
    <property type="protein sequence ID" value="GAA0378174.1"/>
    <property type="molecule type" value="Genomic_DNA"/>
</dbReference>
<name>A0ABP3HRR2_9BACL</name>
<dbReference type="Pfam" id="PF11187">
    <property type="entry name" value="Mbeg1-like"/>
    <property type="match status" value="1"/>
</dbReference>
<dbReference type="InterPro" id="IPR050163">
    <property type="entry name" value="Apolipoprotein_A1/A4/E"/>
</dbReference>
<dbReference type="Proteomes" id="UP001500340">
    <property type="component" value="Unassembled WGS sequence"/>
</dbReference>
<evidence type="ECO:0000313" key="2">
    <source>
        <dbReference type="EMBL" id="GAA0378174.1"/>
    </source>
</evidence>
<dbReference type="PANTHER" id="PTHR18976:SF34">
    <property type="entry name" value="LIPID-BINDING PROTEIN"/>
    <property type="match status" value="1"/>
</dbReference>
<keyword evidence="1" id="KW-0175">Coiled coil</keyword>
<dbReference type="Gene3D" id="1.20.120.20">
    <property type="entry name" value="Apolipoprotein"/>
    <property type="match status" value="1"/>
</dbReference>
<gene>
    <name evidence="2" type="ORF">GCM10008933_06780</name>
</gene>
<dbReference type="PANTHER" id="PTHR18976">
    <property type="entry name" value="APOLIPOPROTEIN"/>
    <property type="match status" value="1"/>
</dbReference>
<evidence type="ECO:0008006" key="4">
    <source>
        <dbReference type="Google" id="ProtNLM"/>
    </source>
</evidence>
<organism evidence="2 3">
    <name type="scientific">Paenibacillus motobuensis</name>
    <dbReference type="NCBI Taxonomy" id="295324"/>
    <lineage>
        <taxon>Bacteria</taxon>
        <taxon>Bacillati</taxon>
        <taxon>Bacillota</taxon>
        <taxon>Bacilli</taxon>
        <taxon>Bacillales</taxon>
        <taxon>Paenibacillaceae</taxon>
        <taxon>Paenibacillus</taxon>
    </lineage>
</organism>
<feature type="coiled-coil region" evidence="1">
    <location>
        <begin position="754"/>
        <end position="781"/>
    </location>
</feature>
<protein>
    <recommendedName>
        <fullName evidence="4">DUF2974 domain-containing protein</fullName>
    </recommendedName>
</protein>
<dbReference type="RefSeq" id="WP_343857489.1">
    <property type="nucleotide sequence ID" value="NZ_BAAACX010000005.1"/>
</dbReference>
<dbReference type="SUPFAM" id="SSF58113">
    <property type="entry name" value="Apolipoprotein A-I"/>
    <property type="match status" value="1"/>
</dbReference>
<comment type="caution">
    <text evidence="2">The sequence shown here is derived from an EMBL/GenBank/DDBJ whole genome shotgun (WGS) entry which is preliminary data.</text>
</comment>